<evidence type="ECO:0000313" key="2">
    <source>
        <dbReference type="EMBL" id="KIQ71127.1"/>
    </source>
</evidence>
<dbReference type="PANTHER" id="PTHR44809">
    <property type="match status" value="1"/>
</dbReference>
<dbReference type="SUPFAM" id="SSF48452">
    <property type="entry name" value="TPR-like"/>
    <property type="match status" value="1"/>
</dbReference>
<feature type="repeat" description="TPR" evidence="1">
    <location>
        <begin position="113"/>
        <end position="146"/>
    </location>
</feature>
<dbReference type="AlphaFoldDB" id="A0A0D0QFT2"/>
<dbReference type="SUPFAM" id="SSF53756">
    <property type="entry name" value="UDP-Glycosyltransferase/glycogen phosphorylase"/>
    <property type="match status" value="1"/>
</dbReference>
<evidence type="ECO:0000313" key="3">
    <source>
        <dbReference type="Proteomes" id="UP000035100"/>
    </source>
</evidence>
<dbReference type="STRING" id="1123501.Wenmar_00506"/>
<dbReference type="InterPro" id="IPR052943">
    <property type="entry name" value="TMTC_O-mannosyl-trnsfr"/>
</dbReference>
<dbReference type="PANTHER" id="PTHR44809:SF1">
    <property type="entry name" value="PROTEIN O-MANNOSYL-TRANSFERASE TMTC1"/>
    <property type="match status" value="1"/>
</dbReference>
<sequence length="465" mass="51720">MSEAGSRPPTVAEVRDAAVEAHRAGRLDEASELYAAYLAASPDDGGMWSNLGALHRVAGRHDLALIAQKRAYALMPRARSITGNLANILADTGETERALELRRQLLADRPDDPEVIAMMGKALRTLRRYDEAISLLKEAAERYPDHAEMRVQLALTLLAAGRYLEGFEAYEARWLTGELAPRRMAMPRWDGSPLDGRTILVVPEQGFGDALAFSRFLPVLKERCGAGRVLLLNNGPVHRLLSQPDGVDAAATSMDGAGFDTWCYMMDALPHHFAASPEVPPPTRLHVPDDSRERAVALAAPARDRFRVGLVWNGSVTYRANAFRSFSHREYWPLLDLPDTQFYGLHKGPMAEEMRKDGTATLLHDVARTERDFADTAAMMRELDLVVTTCTATAHLAGSLGVPAWVLLHWDSFWMWGADGETTPWYPSVRLIRQETPRDWAGVIARVRSGLEQELDRWRKARAHG</sequence>
<dbReference type="Proteomes" id="UP000035100">
    <property type="component" value="Unassembled WGS sequence"/>
</dbReference>
<dbReference type="InterPro" id="IPR019734">
    <property type="entry name" value="TPR_rpt"/>
</dbReference>
<dbReference type="eggNOG" id="COG0457">
    <property type="taxonomic scope" value="Bacteria"/>
</dbReference>
<dbReference type="RefSeq" id="WP_018304621.1">
    <property type="nucleotide sequence ID" value="NZ_KB902314.1"/>
</dbReference>
<dbReference type="InterPro" id="IPR011990">
    <property type="entry name" value="TPR-like_helical_dom_sf"/>
</dbReference>
<name>A0A0D0QFT2_9RHOB</name>
<keyword evidence="1" id="KW-0802">TPR repeat</keyword>
<dbReference type="Gene3D" id="3.40.50.2000">
    <property type="entry name" value="Glycogen Phosphorylase B"/>
    <property type="match status" value="1"/>
</dbReference>
<dbReference type="Gene3D" id="1.25.40.10">
    <property type="entry name" value="Tetratricopeptide repeat domain"/>
    <property type="match status" value="2"/>
</dbReference>
<dbReference type="OrthoDB" id="6193797at2"/>
<dbReference type="EMBL" id="AONG01000003">
    <property type="protein sequence ID" value="KIQ71127.1"/>
    <property type="molecule type" value="Genomic_DNA"/>
</dbReference>
<dbReference type="SMART" id="SM00028">
    <property type="entry name" value="TPR"/>
    <property type="match status" value="2"/>
</dbReference>
<protein>
    <submittedName>
        <fullName evidence="2">TPR repeat protein/Tetratricopeptide repeat protein</fullName>
    </submittedName>
</protein>
<reference evidence="2 3" key="1">
    <citation type="submission" date="2013-01" db="EMBL/GenBank/DDBJ databases">
        <authorList>
            <person name="Fiebig A."/>
            <person name="Goeker M."/>
            <person name="Klenk H.-P.P."/>
        </authorList>
    </citation>
    <scope>NUCLEOTIDE SEQUENCE [LARGE SCALE GENOMIC DNA]</scope>
    <source>
        <strain evidence="2 3">DSM 24838</strain>
    </source>
</reference>
<evidence type="ECO:0000256" key="1">
    <source>
        <dbReference type="PROSITE-ProRule" id="PRU00339"/>
    </source>
</evidence>
<organism evidence="2 3">
    <name type="scientific">Wenxinia marina DSM 24838</name>
    <dbReference type="NCBI Taxonomy" id="1123501"/>
    <lineage>
        <taxon>Bacteria</taxon>
        <taxon>Pseudomonadati</taxon>
        <taxon>Pseudomonadota</taxon>
        <taxon>Alphaproteobacteria</taxon>
        <taxon>Rhodobacterales</taxon>
        <taxon>Roseobacteraceae</taxon>
        <taxon>Wenxinia</taxon>
    </lineage>
</organism>
<comment type="caution">
    <text evidence="2">The sequence shown here is derived from an EMBL/GenBank/DDBJ whole genome shotgun (WGS) entry which is preliminary data.</text>
</comment>
<keyword evidence="3" id="KW-1185">Reference proteome</keyword>
<dbReference type="Pfam" id="PF13432">
    <property type="entry name" value="TPR_16"/>
    <property type="match status" value="2"/>
</dbReference>
<accession>A0A0D0QFT2</accession>
<proteinExistence type="predicted"/>
<gene>
    <name evidence="2" type="ORF">Wenmar_00506</name>
</gene>
<dbReference type="PROSITE" id="PS50005">
    <property type="entry name" value="TPR"/>
    <property type="match status" value="1"/>
</dbReference>